<dbReference type="GO" id="GO:0070939">
    <property type="term" value="C:Dsl1/NZR complex"/>
    <property type="evidence" value="ECO:0007669"/>
    <property type="project" value="TreeGrafter"/>
</dbReference>
<dbReference type="Pfam" id="PF15492">
    <property type="entry name" value="Nbas_N"/>
    <property type="match status" value="1"/>
</dbReference>
<dbReference type="OrthoDB" id="19988at2759"/>
<dbReference type="SUPFAM" id="SSF50969">
    <property type="entry name" value="YVTN repeat-like/Quinoprotein amine dehydrogenase"/>
    <property type="match status" value="1"/>
</dbReference>
<dbReference type="InterPro" id="IPR011044">
    <property type="entry name" value="Quino_amine_DH_bsu"/>
</dbReference>
<dbReference type="InterPro" id="IPR015943">
    <property type="entry name" value="WD40/YVTN_repeat-like_dom_sf"/>
</dbReference>
<keyword evidence="3" id="KW-1185">Reference proteome</keyword>
<dbReference type="PANTHER" id="PTHR15922:SF2">
    <property type="entry name" value="NBAS SUBUNIT OF NRZ TETHERING COMPLEX"/>
    <property type="match status" value="1"/>
</dbReference>
<dbReference type="GO" id="GO:0006890">
    <property type="term" value="P:retrograde vesicle-mediated transport, Golgi to endoplasmic reticulum"/>
    <property type="evidence" value="ECO:0007669"/>
    <property type="project" value="TreeGrafter"/>
</dbReference>
<dbReference type="AlphaFoldDB" id="A0A8T2JQE8"/>
<dbReference type="GO" id="GO:0000149">
    <property type="term" value="F:SNARE binding"/>
    <property type="evidence" value="ECO:0007669"/>
    <property type="project" value="TreeGrafter"/>
</dbReference>
<dbReference type="PANTHER" id="PTHR15922">
    <property type="entry name" value="NEUROBLASTOMA-AMPLIFIED SEQUENCE"/>
    <property type="match status" value="1"/>
</dbReference>
<evidence type="ECO:0000259" key="1">
    <source>
        <dbReference type="Pfam" id="PF15492"/>
    </source>
</evidence>
<sequence length="886" mass="100273">MAAPGDHVASGNAEENILYDLLINTEWPPEPDLQPRGNREHGTSFVLTKAITGPVLYILQYVWYSPAKFSLPSGLVRLINKQINWHLELTSNGKLLAAVQDLCVEIRSAKDDFGSVIGKCQVPKDPNPQWRRVAWSHDCTLVAYAESTGTVRLFDLMGSELFVIPSQTSLPGDLSYAIAGLLFLEYKASTQWSAELLVINYRGQLKSYLVSVGANQSFQESHSFHFGYHYPHGISSVAYHAEHRLLLIGGTGTTEDGVSKATQCGISAWRVLSGSPHYKQVTSYEDDMSTAMKRKGLWRIINVRLSPRHGTEQDGIFKMSLSPDGKLLAAIHFSGKLTIWNVPSMKLQGEWTQNEQPGFDEINPDWRTAVEKRKKMKDKESYYCLMDINWWAENAVILARCSGSLTVSSVKTLKNLLGKSCEWFEPSPQVTAAHDGGFLSLEVHIEEGELSIVPWNEEEHRDKDWCEDPDCKNLIEPCPADLAEFLYDEQPELLVYKTDLLSIDHVKGWYLNRAEEVENYSRQVDGALSLVRLGKERNIPGLQVLCDDLVTLETLVYEAGCDPSVTLKDLRQIKDIDKLNLLMKNSSEEHYVKDAYQWMVPFLHRCEAQTPGQANKLLEEYLVMLAKDDLKFPLKVFQHSKPDCQQKLIPDQDKLMTIALDCIYVCERDNQLALCYDILECLPQRGYGCDTDMTKSLHDKVDQLEQILSVSEILEKHGLQKPISFVKDTQENPKEAHNLIVRLTRHTGRKQPPVSESHWKGLLQDILEMQQNVYNCLDEDTCYEGFQVTRSPGALLQMKMGLPWIFGPTNGPLEQLSCGVFLIWACQKLLQSLQIFSLSSELDADIEGVLHISSGFGLQPLDNQHFSLRVNRRHVCRGLFKVDVKV</sequence>
<dbReference type="InterPro" id="IPR029145">
    <property type="entry name" value="NBAS_N"/>
</dbReference>
<organism evidence="2 3">
    <name type="scientific">Hymenochirus boettgeri</name>
    <name type="common">Congo dwarf clawed frog</name>
    <dbReference type="NCBI Taxonomy" id="247094"/>
    <lineage>
        <taxon>Eukaryota</taxon>
        <taxon>Metazoa</taxon>
        <taxon>Chordata</taxon>
        <taxon>Craniata</taxon>
        <taxon>Vertebrata</taxon>
        <taxon>Euteleostomi</taxon>
        <taxon>Amphibia</taxon>
        <taxon>Batrachia</taxon>
        <taxon>Anura</taxon>
        <taxon>Pipoidea</taxon>
        <taxon>Pipidae</taxon>
        <taxon>Pipinae</taxon>
        <taxon>Hymenochirus</taxon>
    </lineage>
</organism>
<proteinExistence type="predicted"/>
<name>A0A8T2JQE8_9PIPI</name>
<gene>
    <name evidence="2" type="ORF">GDO86_010443</name>
</gene>
<evidence type="ECO:0000313" key="3">
    <source>
        <dbReference type="Proteomes" id="UP000812440"/>
    </source>
</evidence>
<dbReference type="Proteomes" id="UP000812440">
    <property type="component" value="Chromosome 5"/>
</dbReference>
<comment type="caution">
    <text evidence="2">The sequence shown here is derived from an EMBL/GenBank/DDBJ whole genome shotgun (WGS) entry which is preliminary data.</text>
</comment>
<feature type="domain" description="Neuroblastoma-amplified sequence N-terminal" evidence="1">
    <location>
        <begin position="85"/>
        <end position="366"/>
    </location>
</feature>
<reference evidence="2" key="1">
    <citation type="thesis" date="2020" institute="ProQuest LLC" country="789 East Eisenhower Parkway, Ann Arbor, MI, USA">
        <title>Comparative Genomics and Chromosome Evolution.</title>
        <authorList>
            <person name="Mudd A.B."/>
        </authorList>
    </citation>
    <scope>NUCLEOTIDE SEQUENCE</scope>
    <source>
        <strain evidence="2">Female2</strain>
        <tissue evidence="2">Blood</tissue>
    </source>
</reference>
<accession>A0A8T2JQE8</accession>
<dbReference type="Gene3D" id="2.130.10.10">
    <property type="entry name" value="YVTN repeat-like/Quinoprotein amine dehydrogenase"/>
    <property type="match status" value="1"/>
</dbReference>
<protein>
    <recommendedName>
        <fullName evidence="1">Neuroblastoma-amplified sequence N-terminal domain-containing protein</fullName>
    </recommendedName>
</protein>
<evidence type="ECO:0000313" key="2">
    <source>
        <dbReference type="EMBL" id="KAG8445664.1"/>
    </source>
</evidence>
<dbReference type="EMBL" id="JAACNH010000004">
    <property type="protein sequence ID" value="KAG8445664.1"/>
    <property type="molecule type" value="Genomic_DNA"/>
</dbReference>